<dbReference type="InterPro" id="IPR024843">
    <property type="entry name" value="Dapper"/>
</dbReference>
<dbReference type="EMBL" id="KB320548">
    <property type="protein sequence ID" value="ELW69068.1"/>
    <property type="molecule type" value="Genomic_DNA"/>
</dbReference>
<feature type="compositionally biased region" description="Low complexity" evidence="3">
    <location>
        <begin position="675"/>
        <end position="686"/>
    </location>
</feature>
<feature type="region of interest" description="Disordered" evidence="3">
    <location>
        <begin position="363"/>
        <end position="389"/>
    </location>
</feature>
<evidence type="ECO:0000313" key="5">
    <source>
        <dbReference type="Proteomes" id="UP000011518"/>
    </source>
</evidence>
<keyword evidence="2" id="KW-0175">Coiled coil</keyword>
<dbReference type="InParanoid" id="L9L292"/>
<feature type="region of interest" description="Disordered" evidence="3">
    <location>
        <begin position="670"/>
        <end position="702"/>
    </location>
</feature>
<sequence length="803" mass="85803">MPWMEGAGSWGVSPTYISGPHPRQCAKRETRRPYEPTVGSHLCIANARTGLGPCVSDPSTPYSQRVGRLELEPCSKNGTDVPPPCHHGPFLWPLVASSRRPVQRSGYPVSLKWSTALWTTTRIPSALGAASRALSSARRERPTGQEQDAQSQLRQQDAGLKTCLDRLGRHIGQLQLGASRAPAEALDSDSRPSSGFSELSDGGSCSRSASCASVYSDWGGWLPATQALEARPSVGDWRRRSADETTMPVWRPQATEERGSLSGSMEGTGQLRAMFRPRPVSTGDLDRLPPACVKVPRASTGPRPAAALLAQGTGTLSPELDPKFQRDLVSRGGREVYPYPSPLHAVALQSPLFALTNETAQKGDLPAAGEDPVGPAGLSKPGTGRASEAASARAYIDRLLCLRGRRGPPRGWAGEQGLSRRELPSAVTQGGQRVDTESRPEKLVCASEGGGVGGTAPSRPGHQGPAPPRAAQLPGSLPEERTAPLRQNEPGETSGGPARCAQTRQPCRAPDPQSPLLACTSSVQPPLAAHQTSLERLKTGQPWTKALKISRRASERAPRCKKQLPLLPERQRGAHAAPRPPLGGRPPCRPPSRGGLWRRPTLAGEAPGRTRSESALYPVPFFVPLVVAGQGGFRVSAQALFPFEAAPLAAVSRKKQRRWQSSVEIHTKAHVAGCPQPRRAGGPQARARPRPAHPDTKSESEHWAACTSLFHSTIAETSEDEASDHTANRFGDHESGASDSEGRGGSLALDRLAVAQGRPAWPQGGPRQPRHPVPKLCRIKASKALKTKIRRFQPAALKVMTTV</sequence>
<accession>L9L292</accession>
<evidence type="ECO:0000256" key="3">
    <source>
        <dbReference type="SAM" id="MobiDB-lite"/>
    </source>
</evidence>
<feature type="region of interest" description="Disordered" evidence="3">
    <location>
        <begin position="129"/>
        <end position="155"/>
    </location>
</feature>
<dbReference type="FunCoup" id="L9L292">
    <property type="interactions" value="203"/>
</dbReference>
<gene>
    <name evidence="4" type="ORF">TREES_T100021422</name>
</gene>
<dbReference type="PANTHER" id="PTHR15919:SF13">
    <property type="entry name" value="DAPPER HOMOLOG 2"/>
    <property type="match status" value="1"/>
</dbReference>
<dbReference type="Pfam" id="PF15268">
    <property type="entry name" value="Dapper"/>
    <property type="match status" value="2"/>
</dbReference>
<feature type="compositionally biased region" description="Pro residues" evidence="3">
    <location>
        <begin position="578"/>
        <end position="590"/>
    </location>
</feature>
<dbReference type="Proteomes" id="UP000011518">
    <property type="component" value="Unassembled WGS sequence"/>
</dbReference>
<feature type="region of interest" description="Disordered" evidence="3">
    <location>
        <begin position="716"/>
        <end position="745"/>
    </location>
</feature>
<name>L9L292_TUPCH</name>
<dbReference type="GO" id="GO:1900108">
    <property type="term" value="P:negative regulation of nodal signaling pathway"/>
    <property type="evidence" value="ECO:0007669"/>
    <property type="project" value="TreeGrafter"/>
</dbReference>
<organism evidence="4 5">
    <name type="scientific">Tupaia chinensis</name>
    <name type="common">Chinese tree shrew</name>
    <name type="synonym">Tupaia belangeri chinensis</name>
    <dbReference type="NCBI Taxonomy" id="246437"/>
    <lineage>
        <taxon>Eukaryota</taxon>
        <taxon>Metazoa</taxon>
        <taxon>Chordata</taxon>
        <taxon>Craniata</taxon>
        <taxon>Vertebrata</taxon>
        <taxon>Euteleostomi</taxon>
        <taxon>Mammalia</taxon>
        <taxon>Eutheria</taxon>
        <taxon>Euarchontoglires</taxon>
        <taxon>Scandentia</taxon>
        <taxon>Tupaiidae</taxon>
        <taxon>Tupaia</taxon>
    </lineage>
</organism>
<dbReference type="GO" id="GO:0005737">
    <property type="term" value="C:cytoplasm"/>
    <property type="evidence" value="ECO:0007669"/>
    <property type="project" value="TreeGrafter"/>
</dbReference>
<comment type="similarity">
    <text evidence="1">Belongs to the dapper family.</text>
</comment>
<protein>
    <submittedName>
        <fullName evidence="4">Dapper like protein 2</fullName>
    </submittedName>
</protein>
<evidence type="ECO:0000256" key="2">
    <source>
        <dbReference type="ARBA" id="ARBA00023054"/>
    </source>
</evidence>
<dbReference type="eggNOG" id="ENOG502QVT3">
    <property type="taxonomic scope" value="Eukaryota"/>
</dbReference>
<keyword evidence="5" id="KW-1185">Reference proteome</keyword>
<reference evidence="5" key="2">
    <citation type="journal article" date="2013" name="Nat. Commun.">
        <title>Genome of the Chinese tree shrew.</title>
        <authorList>
            <person name="Fan Y."/>
            <person name="Huang Z.Y."/>
            <person name="Cao C.C."/>
            <person name="Chen C.S."/>
            <person name="Chen Y.X."/>
            <person name="Fan D.D."/>
            <person name="He J."/>
            <person name="Hou H.L."/>
            <person name="Hu L."/>
            <person name="Hu X.T."/>
            <person name="Jiang X.T."/>
            <person name="Lai R."/>
            <person name="Lang Y.S."/>
            <person name="Liang B."/>
            <person name="Liao S.G."/>
            <person name="Mu D."/>
            <person name="Ma Y.Y."/>
            <person name="Niu Y.Y."/>
            <person name="Sun X.Q."/>
            <person name="Xia J.Q."/>
            <person name="Xiao J."/>
            <person name="Xiong Z.Q."/>
            <person name="Xu L."/>
            <person name="Yang L."/>
            <person name="Zhang Y."/>
            <person name="Zhao W."/>
            <person name="Zhao X.D."/>
            <person name="Zheng Y.T."/>
            <person name="Zhou J.M."/>
            <person name="Zhu Y.B."/>
            <person name="Zhang G.J."/>
            <person name="Wang J."/>
            <person name="Yao Y.G."/>
        </authorList>
    </citation>
    <scope>NUCLEOTIDE SEQUENCE [LARGE SCALE GENOMIC DNA]</scope>
</reference>
<feature type="compositionally biased region" description="Basic and acidic residues" evidence="3">
    <location>
        <begin position="692"/>
        <end position="702"/>
    </location>
</feature>
<feature type="compositionally biased region" description="Polar residues" evidence="3">
    <location>
        <begin position="144"/>
        <end position="155"/>
    </location>
</feature>
<feature type="compositionally biased region" description="Basic and acidic residues" evidence="3">
    <location>
        <begin position="723"/>
        <end position="742"/>
    </location>
</feature>
<feature type="region of interest" description="Disordered" evidence="3">
    <location>
        <begin position="406"/>
        <end position="512"/>
    </location>
</feature>
<evidence type="ECO:0000256" key="1">
    <source>
        <dbReference type="ARBA" id="ARBA00010807"/>
    </source>
</evidence>
<feature type="region of interest" description="Disordered" evidence="3">
    <location>
        <begin position="231"/>
        <end position="266"/>
    </location>
</feature>
<feature type="region of interest" description="Disordered" evidence="3">
    <location>
        <begin position="549"/>
        <end position="610"/>
    </location>
</feature>
<feature type="region of interest" description="Disordered" evidence="3">
    <location>
        <begin position="178"/>
        <end position="206"/>
    </location>
</feature>
<evidence type="ECO:0000313" key="4">
    <source>
        <dbReference type="EMBL" id="ELW69068.1"/>
    </source>
</evidence>
<dbReference type="STRING" id="246437.L9L292"/>
<reference evidence="5" key="1">
    <citation type="submission" date="2012-07" db="EMBL/GenBank/DDBJ databases">
        <title>Genome of the Chinese tree shrew, a rising model animal genetically related to primates.</title>
        <authorList>
            <person name="Zhang G."/>
            <person name="Fan Y."/>
            <person name="Yao Y."/>
            <person name="Huang Z."/>
        </authorList>
    </citation>
    <scope>NUCLEOTIDE SEQUENCE [LARGE SCALE GENOMIC DNA]</scope>
</reference>
<dbReference type="PANTHER" id="PTHR15919">
    <property type="entry name" value="DAPPER-RELATED"/>
    <property type="match status" value="1"/>
</dbReference>
<proteinExistence type="inferred from homology"/>
<dbReference type="AlphaFoldDB" id="L9L292"/>